<keyword evidence="3" id="KW-1185">Reference proteome</keyword>
<dbReference type="SMART" id="SM00181">
    <property type="entry name" value="EGF"/>
    <property type="match status" value="9"/>
</dbReference>
<feature type="domain" description="EGF-like" evidence="1">
    <location>
        <begin position="1025"/>
        <end position="1066"/>
    </location>
</feature>
<feature type="domain" description="EGF-like" evidence="1">
    <location>
        <begin position="927"/>
        <end position="967"/>
    </location>
</feature>
<dbReference type="InterPro" id="IPR000742">
    <property type="entry name" value="EGF"/>
</dbReference>
<dbReference type="PANTHER" id="PTHR15332">
    <property type="entry name" value="PROPROTEIN CONVERTASE SUBTILISIN_KEXIN TYPE 5-LIKE"/>
    <property type="match status" value="1"/>
</dbReference>
<feature type="domain" description="EGF-like" evidence="1">
    <location>
        <begin position="410"/>
        <end position="444"/>
    </location>
</feature>
<dbReference type="Proteomes" id="UP000688137">
    <property type="component" value="Unassembled WGS sequence"/>
</dbReference>
<feature type="domain" description="EGF-like" evidence="1">
    <location>
        <begin position="626"/>
        <end position="675"/>
    </location>
</feature>
<proteinExistence type="predicted"/>
<protein>
    <recommendedName>
        <fullName evidence="1">EGF-like domain-containing protein</fullName>
    </recommendedName>
</protein>
<evidence type="ECO:0000313" key="3">
    <source>
        <dbReference type="Proteomes" id="UP000688137"/>
    </source>
</evidence>
<dbReference type="InterPro" id="IPR006212">
    <property type="entry name" value="Furin_repeat"/>
</dbReference>
<dbReference type="OMA" id="FHENECK"/>
<dbReference type="SMART" id="SM00261">
    <property type="entry name" value="FU"/>
    <property type="match status" value="13"/>
</dbReference>
<comment type="caution">
    <text evidence="2">The sequence shown here is derived from an EMBL/GenBank/DDBJ whole genome shotgun (WGS) entry which is preliminary data.</text>
</comment>
<feature type="domain" description="EGF-like" evidence="1">
    <location>
        <begin position="174"/>
        <end position="204"/>
    </location>
</feature>
<organism evidence="2 3">
    <name type="scientific">Paramecium primaurelia</name>
    <dbReference type="NCBI Taxonomy" id="5886"/>
    <lineage>
        <taxon>Eukaryota</taxon>
        <taxon>Sar</taxon>
        <taxon>Alveolata</taxon>
        <taxon>Ciliophora</taxon>
        <taxon>Intramacronucleata</taxon>
        <taxon>Oligohymenophorea</taxon>
        <taxon>Peniculida</taxon>
        <taxon>Parameciidae</taxon>
        <taxon>Paramecium</taxon>
    </lineage>
</organism>
<dbReference type="AlphaFoldDB" id="A0A8S1M786"/>
<feature type="domain" description="EGF-like" evidence="1">
    <location>
        <begin position="520"/>
        <end position="567"/>
    </location>
</feature>
<gene>
    <name evidence="2" type="ORF">PPRIM_AZ9-3.1.T0550166</name>
</gene>
<feature type="domain" description="EGF-like" evidence="1">
    <location>
        <begin position="677"/>
        <end position="719"/>
    </location>
</feature>
<dbReference type="PANTHER" id="PTHR15332:SF175">
    <property type="entry name" value="PROPROTEIN CONVERTASE SUBTILISIN_KEXIN TYPE 5-LIKE"/>
    <property type="match status" value="1"/>
</dbReference>
<dbReference type="EMBL" id="CAJJDM010000055">
    <property type="protein sequence ID" value="CAD8075967.1"/>
    <property type="molecule type" value="Genomic_DNA"/>
</dbReference>
<reference evidence="2" key="1">
    <citation type="submission" date="2021-01" db="EMBL/GenBank/DDBJ databases">
        <authorList>
            <consortium name="Genoscope - CEA"/>
            <person name="William W."/>
        </authorList>
    </citation>
    <scope>NUCLEOTIDE SEQUENCE</scope>
</reference>
<evidence type="ECO:0000259" key="1">
    <source>
        <dbReference type="SMART" id="SM00181"/>
    </source>
</evidence>
<evidence type="ECO:0000313" key="2">
    <source>
        <dbReference type="EMBL" id="CAD8075967.1"/>
    </source>
</evidence>
<sequence>MFLWPIRLLLISTVIGFRLYNFYKYFTSQYGYEQELCPDLHTHVFDMHPHKCVSYASICQGVTEIEVKIAVNGSQYLCHPRFQPWGAGSPQKDLYAIHCGYDGGDQLVMEMLSDGHYKYYCKSFTDDINRRCLITALQQGLYRCQFCKYPFLGYLCKFKDSTDFDERYTNPPILCKAIYCAECDQLEACSKCPYGYSLIGAHCSFCDGFTSCIWNGTHNIYNQECIDGFSLRDNKCMYCMQCKSCVNTSCDSCYNYQFRVLKYWGSQEEYACAYDVSSACDFSRQSISEPYLPINTINTELKYYNITCSLCDPGYFPVSNGCELVSAKFKNCFMLNLNGDTCQACLKQYALHSDGTCQLMQLGGSSNCQTFLDINPQFCTTCDATKILIQESGICICKPTYGFQVDICIPCTDGFCQECDQSDFYSCISCKPGSNRILMDQRCICQPGSYDPENEDQICIICDQSCPTCFGPSNQECIECLDESISNRIQIGDSCPCKTGYAEYEIIESKCGKCHPRCNTCFQAADETTNQYCLTCKPGQNRVVSDNFNCNCLENYGDYYGTKDVCFVCDYTCGTCDDFGPTHCIECLESSNRYLTSSGECICKTSYFDDETDNIECSKCHYSCILCANSIQKDACQQCPLTREPSDPLATQFECNCSSSNLFDDGFSQECLQCDYTCQTCNGPLSSNCLTCDSTYRQLDLSSCVCLNGYYDIGQLQCEKCHYSCHQCFDNTVEGCIACSLDLHQRVQKGNICKCIDGYYEEPGIALCKQCSYKCQTCETQSEQCLSCPLNSLRVLDSIKGCYCLGEYYEKENEIACQKCHFKCKSCNGQNENNCLSCDSVANRELKGNECKCQIHYFEMEVQECTICSAFCYECINNFENCTSCNNDRFLVGSTCKCITKFNGAAISTFDYNGMVKCQKCHHSCGTCGGIEELDCINCIDTDHRYQIGTTCLCNEGYYDAGLPVCEKCSYKCKGCQKQSESCVSCPDNSFRQFVSGFNRCQCIQRYYDDGQNEVCQKCHYSCLRCNDIETKCELCSIESNRIYNDQLFTCDCNIGYYDIGIENCQKCHYSCLSCNSGDFNSCISCVPMNNSNRVLCKTLLFWI</sequence>
<accession>A0A8S1M786</accession>
<name>A0A8S1M786_PARPR</name>
<feature type="domain" description="EGF-like" evidence="1">
    <location>
        <begin position="575"/>
        <end position="618"/>
    </location>
</feature>
<feature type="domain" description="EGF-like" evidence="1">
    <location>
        <begin position="367"/>
        <end position="409"/>
    </location>
</feature>